<dbReference type="EMBL" id="MT740307">
    <property type="protein sequence ID" value="QNR53822.1"/>
    <property type="molecule type" value="Genomic_DNA"/>
</dbReference>
<accession>A0A7H0XFN2</accession>
<gene>
    <name evidence="1" type="ORF">phiK7A1_032c</name>
</gene>
<name>A0A7H0XFN2_9CAUD</name>
<reference evidence="1 2" key="1">
    <citation type="submission" date="2020-07" db="EMBL/GenBank/DDBJ databases">
        <authorList>
            <person name="Martino G."/>
            <person name="Holtappels D."/>
            <person name="Wagemans J."/>
            <person name="Lavigne R."/>
            <person name="Turina M."/>
            <person name="Ciuffo M."/>
        </authorList>
    </citation>
    <scope>NUCLEOTIDE SEQUENCE [LARGE SCALE GENOMIC DNA]</scope>
</reference>
<dbReference type="InterPro" id="IPR054285">
    <property type="entry name" value="DUF7020"/>
</dbReference>
<keyword evidence="2" id="KW-1185">Reference proteome</keyword>
<dbReference type="Proteomes" id="UP000516415">
    <property type="component" value="Segment"/>
</dbReference>
<evidence type="ECO:0000313" key="1">
    <source>
        <dbReference type="EMBL" id="QNR53822.1"/>
    </source>
</evidence>
<organism evidence="1 2">
    <name type="scientific">Pseudomonas phage phiK7A1</name>
    <dbReference type="NCBI Taxonomy" id="2759194"/>
    <lineage>
        <taxon>Viruses</taxon>
        <taxon>Duplodnaviria</taxon>
        <taxon>Heunggongvirae</taxon>
        <taxon>Uroviricota</taxon>
        <taxon>Caudoviricetes</taxon>
        <taxon>Vandenendeviridae</taxon>
        <taxon>Gorskivirinae</taxon>
        <taxon>Torinovirus</taxon>
        <taxon>Torinovirus K7A1</taxon>
    </lineage>
</organism>
<sequence>MSYERLEQAINALFMAEKTLKDNTSLFERYIADQSIPLNKRWDFWLLAPSSLKDNNGYISSGRLEAFRILGVDPRDAICNDGPFIYAERYQTFDMANLLERVIEAWTENGNEVDDDYDWDEFAPDDEVLLARDFPLLSEFIVAYKEEVLRKNLESFKYDW</sequence>
<proteinExistence type="predicted"/>
<evidence type="ECO:0000313" key="2">
    <source>
        <dbReference type="Proteomes" id="UP000516415"/>
    </source>
</evidence>
<protein>
    <submittedName>
        <fullName evidence="1">Uncharacterized protein</fullName>
    </submittedName>
</protein>
<dbReference type="Pfam" id="PF22885">
    <property type="entry name" value="DUF7020"/>
    <property type="match status" value="1"/>
</dbReference>